<comment type="caution">
    <text evidence="2">The sequence shown here is derived from an EMBL/GenBank/DDBJ whole genome shotgun (WGS) entry which is preliminary data.</text>
</comment>
<evidence type="ECO:0000313" key="2">
    <source>
        <dbReference type="EMBL" id="MBD1383012.1"/>
    </source>
</evidence>
<reference evidence="2" key="1">
    <citation type="submission" date="2020-09" db="EMBL/GenBank/DDBJ databases">
        <title>A novel bacterium of genus Bacillus, isolated from South China Sea.</title>
        <authorList>
            <person name="Huang H."/>
            <person name="Mo K."/>
            <person name="Hu Y."/>
        </authorList>
    </citation>
    <scope>NUCLEOTIDE SEQUENCE</scope>
    <source>
        <strain evidence="2">IB182487</strain>
    </source>
</reference>
<keyword evidence="3" id="KW-1185">Reference proteome</keyword>
<gene>
    <name evidence="2" type="primary">neuC</name>
    <name evidence="2" type="ORF">IC621_22685</name>
</gene>
<keyword evidence="2" id="KW-0378">Hydrolase</keyword>
<accession>A0A926S086</accession>
<dbReference type="InterPro" id="IPR003331">
    <property type="entry name" value="UDP_GlcNAc_Epimerase_2_dom"/>
</dbReference>
<evidence type="ECO:0000313" key="3">
    <source>
        <dbReference type="Proteomes" id="UP000626844"/>
    </source>
</evidence>
<dbReference type="EC" id="3.2.1.183" evidence="2"/>
<keyword evidence="2" id="KW-0326">Glycosidase</keyword>
<dbReference type="PANTHER" id="PTHR43174:SF3">
    <property type="entry name" value="UDP-N-ACETYLGLUCOSAMINE 2-EPIMERASE"/>
    <property type="match status" value="1"/>
</dbReference>
<dbReference type="Pfam" id="PF02350">
    <property type="entry name" value="Epimerase_2"/>
    <property type="match status" value="1"/>
</dbReference>
<feature type="domain" description="UDP-N-acetylglucosamine 2-epimerase" evidence="1">
    <location>
        <begin position="27"/>
        <end position="359"/>
    </location>
</feature>
<protein>
    <submittedName>
        <fullName evidence="2">UDP-N-acetylglucosamine 2-epimerase (Hydrolyzing)</fullName>
        <ecNumber evidence="2">3.2.1.183</ecNumber>
    </submittedName>
</protein>
<dbReference type="InterPro" id="IPR029767">
    <property type="entry name" value="WecB-like"/>
</dbReference>
<sequence>MKKKVVFLTGTRADYGKIKSLMAKVLKSDKYELDIFVTGMHMLSKYGSTYKEIEKDGFKNLFKFVNTKFNQNMDITLSNTIVGFSNYVSEMEPDLIVVHGDRVEALAGAVVGALNNIKVAHIEGGEVSGTIDESIRHAITKFAHIHMVANEEARSRVIQLGESPDSVFVIGSPDIDIMFSESLPSLEAAFDHYEIKFDEFGIFMYHPVTTELAKLKQNISQVVDALIESNENYVVVYPNNDEGSSIILEEFNRLDGNPRFKIFPSIKFEFFLTLLKNCKFMIGNSSAGVRETSVYGVPSIDLGSRQQGRYDTMLSKNIVSVKEDTSLILHYIKNIDKVPVLQVSPFGEGNSDLRFLEILDSENVWNNEFQKKFIGLNQMN</sequence>
<organism evidence="2 3">
    <name type="scientific">Metabacillus arenae</name>
    <dbReference type="NCBI Taxonomy" id="2771434"/>
    <lineage>
        <taxon>Bacteria</taxon>
        <taxon>Bacillati</taxon>
        <taxon>Bacillota</taxon>
        <taxon>Bacilli</taxon>
        <taxon>Bacillales</taxon>
        <taxon>Bacillaceae</taxon>
        <taxon>Metabacillus</taxon>
    </lineage>
</organism>
<dbReference type="Proteomes" id="UP000626844">
    <property type="component" value="Unassembled WGS sequence"/>
</dbReference>
<dbReference type="AlphaFoldDB" id="A0A926S086"/>
<dbReference type="NCBIfam" id="TIGR03568">
    <property type="entry name" value="NeuC_NnaA"/>
    <property type="match status" value="1"/>
</dbReference>
<evidence type="ECO:0000259" key="1">
    <source>
        <dbReference type="Pfam" id="PF02350"/>
    </source>
</evidence>
<dbReference type="GO" id="GO:0004553">
    <property type="term" value="F:hydrolase activity, hydrolyzing O-glycosyl compounds"/>
    <property type="evidence" value="ECO:0007669"/>
    <property type="project" value="InterPro"/>
</dbReference>
<name>A0A926S086_9BACI</name>
<dbReference type="RefSeq" id="WP_191161762.1">
    <property type="nucleotide sequence ID" value="NZ_JACXAI010000041.1"/>
</dbReference>
<dbReference type="InterPro" id="IPR020004">
    <property type="entry name" value="UDP-GlcNAc_Epase"/>
</dbReference>
<dbReference type="Gene3D" id="3.40.50.2000">
    <property type="entry name" value="Glycogen Phosphorylase B"/>
    <property type="match status" value="2"/>
</dbReference>
<dbReference type="EMBL" id="JACXAI010000041">
    <property type="protein sequence ID" value="MBD1383012.1"/>
    <property type="molecule type" value="Genomic_DNA"/>
</dbReference>
<dbReference type="PANTHER" id="PTHR43174">
    <property type="entry name" value="UDP-N-ACETYLGLUCOSAMINE 2-EPIMERASE"/>
    <property type="match status" value="1"/>
</dbReference>
<dbReference type="SUPFAM" id="SSF53756">
    <property type="entry name" value="UDP-Glycosyltransferase/glycogen phosphorylase"/>
    <property type="match status" value="1"/>
</dbReference>
<dbReference type="GO" id="GO:0006047">
    <property type="term" value="P:UDP-N-acetylglucosamine metabolic process"/>
    <property type="evidence" value="ECO:0007669"/>
    <property type="project" value="InterPro"/>
</dbReference>
<proteinExistence type="predicted"/>